<dbReference type="PANTHER" id="PTHR35896">
    <property type="entry name" value="IG-LIKE DOMAIN-CONTAINING PROTEIN"/>
    <property type="match status" value="1"/>
</dbReference>
<reference evidence="1 2" key="1">
    <citation type="journal article" date="2023" name="Res Sq">
        <title>Genomic and morphological characterization of Knufia obscura isolated from the Mars 2020 spacecraft assembly facility.</title>
        <authorList>
            <person name="Chander A.M."/>
            <person name="Teixeira M.M."/>
            <person name="Singh N.K."/>
            <person name="Williams M.P."/>
            <person name="Parker C.W."/>
            <person name="Leo P."/>
            <person name="Stajich J.E."/>
            <person name="Torok T."/>
            <person name="Tighe S."/>
            <person name="Mason C.E."/>
            <person name="Venkateswaran K."/>
        </authorList>
    </citation>
    <scope>NUCLEOTIDE SEQUENCE [LARGE SCALE GENOMIC DNA]</scope>
    <source>
        <strain evidence="1 2">CCFEE 5817</strain>
    </source>
</reference>
<dbReference type="Proteomes" id="UP001334248">
    <property type="component" value="Unassembled WGS sequence"/>
</dbReference>
<gene>
    <name evidence="1" type="ORF">PMZ80_000716</name>
</gene>
<dbReference type="EMBL" id="JAVHJV010000001">
    <property type="protein sequence ID" value="KAK5946573.1"/>
    <property type="molecule type" value="Genomic_DNA"/>
</dbReference>
<organism evidence="1 2">
    <name type="scientific">Knufia obscura</name>
    <dbReference type="NCBI Taxonomy" id="1635080"/>
    <lineage>
        <taxon>Eukaryota</taxon>
        <taxon>Fungi</taxon>
        <taxon>Dikarya</taxon>
        <taxon>Ascomycota</taxon>
        <taxon>Pezizomycotina</taxon>
        <taxon>Eurotiomycetes</taxon>
        <taxon>Chaetothyriomycetidae</taxon>
        <taxon>Chaetothyriales</taxon>
        <taxon>Trichomeriaceae</taxon>
        <taxon>Knufia</taxon>
    </lineage>
</organism>
<dbReference type="RefSeq" id="XP_064734663.1">
    <property type="nucleotide sequence ID" value="XM_064869166.1"/>
</dbReference>
<accession>A0ABR0S135</accession>
<name>A0ABR0S135_9EURO</name>
<proteinExistence type="predicted"/>
<dbReference type="PANTHER" id="PTHR35896:SF3">
    <property type="entry name" value="MAJOR FACILITATOR SUPERFAMILY TRANSPORTER"/>
    <property type="match status" value="1"/>
</dbReference>
<keyword evidence="2" id="KW-1185">Reference proteome</keyword>
<dbReference type="GeneID" id="89994165"/>
<protein>
    <submittedName>
        <fullName evidence="1">Uncharacterized protein</fullName>
    </submittedName>
</protein>
<evidence type="ECO:0000313" key="1">
    <source>
        <dbReference type="EMBL" id="KAK5946573.1"/>
    </source>
</evidence>
<comment type="caution">
    <text evidence="1">The sequence shown here is derived from an EMBL/GenBank/DDBJ whole genome shotgun (WGS) entry which is preliminary data.</text>
</comment>
<sequence length="190" mass="21375">MALYGALSALSTIYIRTPPPQRPSCNCGDTIDEAISNSCIYDEMAAAWLPPACRDDELSSQFSQSGPNSDGSWTYYGDKNKTVSMTAYDLSQLPLTGGHFFATHEWHVVHCSYYWKKMARARELGTVLEKRYDTDMHIGHCEMMFLKRDPLDKIVTEAGVSLHSDVLVVAKPEEHKHDQHGDSEIDVEED</sequence>
<evidence type="ECO:0000313" key="2">
    <source>
        <dbReference type="Proteomes" id="UP001334248"/>
    </source>
</evidence>
<dbReference type="InterPro" id="IPR053008">
    <property type="entry name" value="Phomopsin_biosynth_assoc"/>
</dbReference>